<name>A0A2H3JQB9_WOLCO</name>
<evidence type="ECO:0000313" key="3">
    <source>
        <dbReference type="Proteomes" id="UP000218811"/>
    </source>
</evidence>
<reference evidence="2 3" key="1">
    <citation type="journal article" date="2012" name="Science">
        <title>The Paleozoic origin of enzymatic lignin decomposition reconstructed from 31 fungal genomes.</title>
        <authorList>
            <person name="Floudas D."/>
            <person name="Binder M."/>
            <person name="Riley R."/>
            <person name="Barry K."/>
            <person name="Blanchette R.A."/>
            <person name="Henrissat B."/>
            <person name="Martinez A.T."/>
            <person name="Otillar R."/>
            <person name="Spatafora J.W."/>
            <person name="Yadav J.S."/>
            <person name="Aerts A."/>
            <person name="Benoit I."/>
            <person name="Boyd A."/>
            <person name="Carlson A."/>
            <person name="Copeland A."/>
            <person name="Coutinho P.M."/>
            <person name="de Vries R.P."/>
            <person name="Ferreira P."/>
            <person name="Findley K."/>
            <person name="Foster B."/>
            <person name="Gaskell J."/>
            <person name="Glotzer D."/>
            <person name="Gorecki P."/>
            <person name="Heitman J."/>
            <person name="Hesse C."/>
            <person name="Hori C."/>
            <person name="Igarashi K."/>
            <person name="Jurgens J.A."/>
            <person name="Kallen N."/>
            <person name="Kersten P."/>
            <person name="Kohler A."/>
            <person name="Kuees U."/>
            <person name="Kumar T.K.A."/>
            <person name="Kuo A."/>
            <person name="LaButti K."/>
            <person name="Larrondo L.F."/>
            <person name="Lindquist E."/>
            <person name="Ling A."/>
            <person name="Lombard V."/>
            <person name="Lucas S."/>
            <person name="Lundell T."/>
            <person name="Martin R."/>
            <person name="McLaughlin D.J."/>
            <person name="Morgenstern I."/>
            <person name="Morin E."/>
            <person name="Murat C."/>
            <person name="Nagy L.G."/>
            <person name="Nolan M."/>
            <person name="Ohm R.A."/>
            <person name="Patyshakuliyeva A."/>
            <person name="Rokas A."/>
            <person name="Ruiz-Duenas F.J."/>
            <person name="Sabat G."/>
            <person name="Salamov A."/>
            <person name="Samejima M."/>
            <person name="Schmutz J."/>
            <person name="Slot J.C."/>
            <person name="St John F."/>
            <person name="Stenlid J."/>
            <person name="Sun H."/>
            <person name="Sun S."/>
            <person name="Syed K."/>
            <person name="Tsang A."/>
            <person name="Wiebenga A."/>
            <person name="Young D."/>
            <person name="Pisabarro A."/>
            <person name="Eastwood D.C."/>
            <person name="Martin F."/>
            <person name="Cullen D."/>
            <person name="Grigoriev I.V."/>
            <person name="Hibbett D.S."/>
        </authorList>
    </citation>
    <scope>NUCLEOTIDE SEQUENCE [LARGE SCALE GENOMIC DNA]</scope>
    <source>
        <strain evidence="2 3">MD-104</strain>
    </source>
</reference>
<feature type="compositionally biased region" description="Basic residues" evidence="1">
    <location>
        <begin position="105"/>
        <end position="119"/>
    </location>
</feature>
<organism evidence="2 3">
    <name type="scientific">Wolfiporia cocos (strain MD-104)</name>
    <name type="common">Brown rot fungus</name>
    <dbReference type="NCBI Taxonomy" id="742152"/>
    <lineage>
        <taxon>Eukaryota</taxon>
        <taxon>Fungi</taxon>
        <taxon>Dikarya</taxon>
        <taxon>Basidiomycota</taxon>
        <taxon>Agaricomycotina</taxon>
        <taxon>Agaricomycetes</taxon>
        <taxon>Polyporales</taxon>
        <taxon>Phaeolaceae</taxon>
        <taxon>Wolfiporia</taxon>
    </lineage>
</organism>
<keyword evidence="3" id="KW-1185">Reference proteome</keyword>
<evidence type="ECO:0000313" key="2">
    <source>
        <dbReference type="EMBL" id="PCH38844.1"/>
    </source>
</evidence>
<proteinExistence type="predicted"/>
<dbReference type="EMBL" id="KB467943">
    <property type="protein sequence ID" value="PCH38844.1"/>
    <property type="molecule type" value="Genomic_DNA"/>
</dbReference>
<feature type="region of interest" description="Disordered" evidence="1">
    <location>
        <begin position="92"/>
        <end position="128"/>
    </location>
</feature>
<sequence length="292" mass="32365">MFDQYVREFMHKAGNMVSENLMMKAEHGLLFYKGLQSSLRRNIKLDLVKAVSQKMTKKGPVPMEKIIEVMRDYYSHDDVDYDSNLLALGHDSEMGSDSDKNSNSSRKKKRRQSKHKKSARTRDQGIDHEISSNAGQMGCGGPGCVCYGCDKQEGAGLDHPLHFRDCTDILALINEGIFMLSAIRSGKVLWKDGTSLLAYNDTMIHGVAGHMRSMVEKVRSPKGGSSHSAAAMSLYCNGVLVLGREVYAFTVEETYAFATTHSQAKKSGAKRSSVQCYPKEHYDNGSTGCREA</sequence>
<accession>A0A2H3JQB9</accession>
<protein>
    <submittedName>
        <fullName evidence="2">Uncharacterized protein</fullName>
    </submittedName>
</protein>
<dbReference type="AlphaFoldDB" id="A0A2H3JQB9"/>
<dbReference type="Proteomes" id="UP000218811">
    <property type="component" value="Unassembled WGS sequence"/>
</dbReference>
<evidence type="ECO:0000256" key="1">
    <source>
        <dbReference type="SAM" id="MobiDB-lite"/>
    </source>
</evidence>
<gene>
    <name evidence="2" type="ORF">WOLCODRAFT_21210</name>
</gene>